<dbReference type="InterPro" id="IPR006311">
    <property type="entry name" value="TAT_signal"/>
</dbReference>
<dbReference type="InterPro" id="IPR011707">
    <property type="entry name" value="Cu-oxidase-like_N"/>
</dbReference>
<dbReference type="InterPro" id="IPR034282">
    <property type="entry name" value="CuRO_2_CopA"/>
</dbReference>
<evidence type="ECO:0000256" key="3">
    <source>
        <dbReference type="ARBA" id="ARBA00023008"/>
    </source>
</evidence>
<evidence type="ECO:0000259" key="5">
    <source>
        <dbReference type="Pfam" id="PF07731"/>
    </source>
</evidence>
<feature type="domain" description="Plastocyanin-like" evidence="6">
    <location>
        <begin position="59"/>
        <end position="165"/>
    </location>
</feature>
<dbReference type="InterPro" id="IPR034279">
    <property type="entry name" value="CuRO_3_CopA"/>
</dbReference>
<dbReference type="InterPro" id="IPR045087">
    <property type="entry name" value="Cu-oxidase_fam"/>
</dbReference>
<dbReference type="Proteomes" id="UP000245916">
    <property type="component" value="Unassembled WGS sequence"/>
</dbReference>
<dbReference type="RefSeq" id="WP_109270105.1">
    <property type="nucleotide sequence ID" value="NZ_QFFF01000001.1"/>
</dbReference>
<dbReference type="Gene3D" id="2.60.40.420">
    <property type="entry name" value="Cupredoxins - blue copper proteins"/>
    <property type="match status" value="3"/>
</dbReference>
<dbReference type="CDD" id="cd13848">
    <property type="entry name" value="CuRO_1_CopA"/>
    <property type="match status" value="1"/>
</dbReference>
<feature type="domain" description="Plastocyanin-like" evidence="5">
    <location>
        <begin position="470"/>
        <end position="590"/>
    </location>
</feature>
<dbReference type="InterPro" id="IPR033138">
    <property type="entry name" value="Cu_oxidase_CS"/>
</dbReference>
<gene>
    <name evidence="7" type="ORF">DF286_03095</name>
</gene>
<dbReference type="InterPro" id="IPR006376">
    <property type="entry name" value="Cu-R_CopA"/>
</dbReference>
<dbReference type="GO" id="GO:0005507">
    <property type="term" value="F:copper ion binding"/>
    <property type="evidence" value="ECO:0007669"/>
    <property type="project" value="InterPro"/>
</dbReference>
<dbReference type="InterPro" id="IPR011706">
    <property type="entry name" value="Cu-oxidase_C"/>
</dbReference>
<dbReference type="PANTHER" id="PTHR11709">
    <property type="entry name" value="MULTI-COPPER OXIDASE"/>
    <property type="match status" value="1"/>
</dbReference>
<keyword evidence="3" id="KW-0186">Copper</keyword>
<name>A0A2U2J0V2_9SPHN</name>
<evidence type="ECO:0000256" key="2">
    <source>
        <dbReference type="ARBA" id="ARBA00023002"/>
    </source>
</evidence>
<organism evidence="7 8">
    <name type="scientific">Allosphingosinicella humi</name>
    <dbReference type="NCBI Taxonomy" id="2068657"/>
    <lineage>
        <taxon>Bacteria</taxon>
        <taxon>Pseudomonadati</taxon>
        <taxon>Pseudomonadota</taxon>
        <taxon>Alphaproteobacteria</taxon>
        <taxon>Sphingomonadales</taxon>
        <taxon>Sphingomonadaceae</taxon>
        <taxon>Allosphingosinicella</taxon>
    </lineage>
</organism>
<evidence type="ECO:0000259" key="6">
    <source>
        <dbReference type="Pfam" id="PF07732"/>
    </source>
</evidence>
<keyword evidence="8" id="KW-1185">Reference proteome</keyword>
<dbReference type="Pfam" id="PF07732">
    <property type="entry name" value="Cu-oxidase_3"/>
    <property type="match status" value="1"/>
</dbReference>
<dbReference type="GO" id="GO:0016491">
    <property type="term" value="F:oxidoreductase activity"/>
    <property type="evidence" value="ECO:0007669"/>
    <property type="project" value="UniProtKB-KW"/>
</dbReference>
<dbReference type="Pfam" id="PF00394">
    <property type="entry name" value="Cu-oxidase"/>
    <property type="match status" value="1"/>
</dbReference>
<feature type="domain" description="Plastocyanin-like" evidence="4">
    <location>
        <begin position="243"/>
        <end position="337"/>
    </location>
</feature>
<comment type="caution">
    <text evidence="7">The sequence shown here is derived from an EMBL/GenBank/DDBJ whole genome shotgun (WGS) entry which is preliminary data.</text>
</comment>
<dbReference type="InterPro" id="IPR001117">
    <property type="entry name" value="Cu-oxidase_2nd"/>
</dbReference>
<dbReference type="InterPro" id="IPR034284">
    <property type="entry name" value="CuRO_1_CopA"/>
</dbReference>
<sequence length="597" mass="65535">MNQLIERRALLRAGAIGAAGVGLSSLFPAWAQSGSAGLAPTLPTLSGEDIRLKVAHSPFTVGGRTGHAITMNGVLPAPLIRLREGQNVRIHVENTLDEDTSIHWHGFILPFHMDGVPGISFPGILPKTTFTYEFPIVQNGTYWYHSHSGLQEQVGHYGPIVIDPAEPDPVAYDREHVIVLSDWTFLHPHQLFGKLKKQGGYFNRQKQTLSGLVGGDDDLARNMSLSDRLMWGKMRMDPTDIADVTGSTYTYLINGHGPAENWTGLFRPGERVRLRFINASAMSIFNIRIPGLPMTIVQADGQNVRPVETDEFQISVAETYDAIVTPTEDKAFTLVAESIDRSGMGRATLAPRMGMQAPVPPLRPKPLLGMKDMGMGGMDHGAMGHGSMQHGSTSDMNNGASSEAMAGMSHDMRDKSLVPPDVKVGVGVDMIAPMPVDRTGDRPLGLEEVPHRVLTYHDLAPLTAFHDKRQPTRSVDIHLTGNMERFMWSFDGVKLNEGAEPIRFARNERVRVNLINNSMMSHPIHIHGHFFEVVTGMPHGNPVKHTVNVMPGGKASFDLTADAPGDWAFHCHLLYHMHAGMMNVVKVRPMDDEGEVA</sequence>
<dbReference type="AlphaFoldDB" id="A0A2U2J0V2"/>
<evidence type="ECO:0000259" key="4">
    <source>
        <dbReference type="Pfam" id="PF00394"/>
    </source>
</evidence>
<dbReference type="Pfam" id="PF07731">
    <property type="entry name" value="Cu-oxidase_2"/>
    <property type="match status" value="1"/>
</dbReference>
<dbReference type="PROSITE" id="PS51318">
    <property type="entry name" value="TAT"/>
    <property type="match status" value="1"/>
</dbReference>
<dbReference type="NCBIfam" id="TIGR01480">
    <property type="entry name" value="copper_res_A"/>
    <property type="match status" value="1"/>
</dbReference>
<evidence type="ECO:0000313" key="7">
    <source>
        <dbReference type="EMBL" id="PWG01965.1"/>
    </source>
</evidence>
<keyword evidence="2" id="KW-0560">Oxidoreductase</keyword>
<dbReference type="EMBL" id="QFFF01000001">
    <property type="protein sequence ID" value="PWG01965.1"/>
    <property type="molecule type" value="Genomic_DNA"/>
</dbReference>
<dbReference type="CDD" id="cd13874">
    <property type="entry name" value="CuRO_2_CopA"/>
    <property type="match status" value="1"/>
</dbReference>
<evidence type="ECO:0000256" key="1">
    <source>
        <dbReference type="ARBA" id="ARBA00022723"/>
    </source>
</evidence>
<protein>
    <submittedName>
        <fullName evidence="7">Copper resistance system multicopper oxidase</fullName>
    </submittedName>
</protein>
<dbReference type="PROSITE" id="PS00080">
    <property type="entry name" value="MULTICOPPER_OXIDASE2"/>
    <property type="match status" value="1"/>
</dbReference>
<evidence type="ECO:0000313" key="8">
    <source>
        <dbReference type="Proteomes" id="UP000245916"/>
    </source>
</evidence>
<proteinExistence type="predicted"/>
<dbReference type="PROSITE" id="PS00079">
    <property type="entry name" value="MULTICOPPER_OXIDASE1"/>
    <property type="match status" value="1"/>
</dbReference>
<dbReference type="PANTHER" id="PTHR11709:SF394">
    <property type="entry name" value="FI03373P-RELATED"/>
    <property type="match status" value="1"/>
</dbReference>
<dbReference type="CDD" id="cd13896">
    <property type="entry name" value="CuRO_3_CopA"/>
    <property type="match status" value="1"/>
</dbReference>
<dbReference type="OrthoDB" id="9757546at2"/>
<dbReference type="InterPro" id="IPR002355">
    <property type="entry name" value="Cu_oxidase_Cu_BS"/>
</dbReference>
<reference evidence="7 8" key="1">
    <citation type="submission" date="2018-05" db="EMBL/GenBank/DDBJ databases">
        <title>Genome of Sphingosinicella humi QZX222.</title>
        <authorList>
            <person name="Qiao Z."/>
            <person name="Wang G."/>
        </authorList>
    </citation>
    <scope>NUCLEOTIDE SEQUENCE [LARGE SCALE GENOMIC DNA]</scope>
    <source>
        <strain evidence="7 8">QZX222</strain>
    </source>
</reference>
<keyword evidence="1" id="KW-0479">Metal-binding</keyword>
<dbReference type="InterPro" id="IPR008972">
    <property type="entry name" value="Cupredoxin"/>
</dbReference>
<accession>A0A2U2J0V2</accession>
<dbReference type="GO" id="GO:0042597">
    <property type="term" value="C:periplasmic space"/>
    <property type="evidence" value="ECO:0007669"/>
    <property type="project" value="InterPro"/>
</dbReference>
<dbReference type="SUPFAM" id="SSF49503">
    <property type="entry name" value="Cupredoxins"/>
    <property type="match status" value="3"/>
</dbReference>